<gene>
    <name evidence="1" type="ORF">SAMN05216561_11542</name>
</gene>
<keyword evidence="2" id="KW-1185">Reference proteome</keyword>
<proteinExistence type="predicted"/>
<dbReference type="EMBL" id="FOQG01000015">
    <property type="protein sequence ID" value="SFI94494.1"/>
    <property type="molecule type" value="Genomic_DNA"/>
</dbReference>
<reference evidence="1 2" key="1">
    <citation type="submission" date="2016-10" db="EMBL/GenBank/DDBJ databases">
        <authorList>
            <person name="de Groot N.N."/>
        </authorList>
    </citation>
    <scope>NUCLEOTIDE SEQUENCE [LARGE SCALE GENOMIC DNA]</scope>
    <source>
        <strain evidence="1 2">CGMCC 1.11156</strain>
    </source>
</reference>
<accession>A0A1I3MBM3</accession>
<dbReference type="RefSeq" id="WP_091115695.1">
    <property type="nucleotide sequence ID" value="NZ_BKAF01000052.1"/>
</dbReference>
<dbReference type="STRING" id="1005945.SAMN05216561_11542"/>
<protein>
    <submittedName>
        <fullName evidence="1">Uncharacterized protein</fullName>
    </submittedName>
</protein>
<sequence length="100" mass="10949">MSAADQFRELLDEEGAGDRLTRCADLLNQRKLVADTIDEVRALVDQAATKIAAAVAIDGTTPPPELVTEHDGLVAAWRDLIRFQLHSDARWVDLLLGNQA</sequence>
<dbReference type="Proteomes" id="UP000198649">
    <property type="component" value="Unassembled WGS sequence"/>
</dbReference>
<evidence type="ECO:0000313" key="1">
    <source>
        <dbReference type="EMBL" id="SFI94494.1"/>
    </source>
</evidence>
<evidence type="ECO:0000313" key="2">
    <source>
        <dbReference type="Proteomes" id="UP000198649"/>
    </source>
</evidence>
<dbReference type="AlphaFoldDB" id="A0A1I3MBM3"/>
<name>A0A1I3MBM3_9ACTN</name>
<organism evidence="1 2">
    <name type="scientific">Nocardioides psychrotolerans</name>
    <dbReference type="NCBI Taxonomy" id="1005945"/>
    <lineage>
        <taxon>Bacteria</taxon>
        <taxon>Bacillati</taxon>
        <taxon>Actinomycetota</taxon>
        <taxon>Actinomycetes</taxon>
        <taxon>Propionibacteriales</taxon>
        <taxon>Nocardioidaceae</taxon>
        <taxon>Nocardioides</taxon>
    </lineage>
</organism>